<dbReference type="PROSITE" id="PS51194">
    <property type="entry name" value="HELICASE_CTER"/>
    <property type="match status" value="1"/>
</dbReference>
<gene>
    <name evidence="8" type="ORF">RRG08_008345</name>
</gene>
<keyword evidence="9" id="KW-1185">Reference proteome</keyword>
<dbReference type="InterPro" id="IPR010003">
    <property type="entry name" value="HARP_dom"/>
</dbReference>
<dbReference type="GO" id="GO:0006281">
    <property type="term" value="P:DNA repair"/>
    <property type="evidence" value="ECO:0007669"/>
    <property type="project" value="TreeGrafter"/>
</dbReference>
<sequence length="772" mass="86483">MSAPSLTDEQRRKIEENKQRALARRAGKNPLMKIGPTYCMSTLASENNATERRIMENRQKALERKQMAQTSVQATHACFGNSMPSSSKTFSNFQTLKTSVPAPTSAGLRSPSNTKGGSFQCVRGKCVLLKPDTFSIDVGYHSALIEFFKQQKTRSYDAAKKTWSFNLEEYDLIMKGLNNFRPDVEIEGFPRHVLDVFGSQSKDPTSIPEANLSSVPAVLVNTLKTFQREGVNIAIHRKGRLLLADDMGLGKTLQAICVAAYYREEWPLLVVAPSSVRFDWAQQICRWLPNISRSDVNVVESSKASATSGLVNIISYDLLARKALELKQRNFKIIIMDESHFLKNYKTVRTKAAMPLLTSAKRVLLLSGTPALSRPSELYCQISAVCPHMFKFHDFGLRYCDAKQLPWGWDYSGSSNMLELQLLLEKKVMIRRQKKDVLSQLPAKTRQMVVLDPGSIHQHKDLKTASKIMDKVKKKGLEKRGALLQYFQETARAKMSAVREYILDLLESDKKILIFAHHREMLDAIEDCIHSRTSKINYIRIDGTTTSEQRNYFCKKFQTCEDYKLAILSITAANAGLNLSAGNIVVFAELFWNPGFLVQAEDRAHRIGQKDSVSVQYLVAQGTADDYIWPLVQGKLDVLGKAGLTKDDFSDADTKIMTDPSQSTLLDMFSSDFIETTTPLSNCDNMNINVLSSSVTDCESIDQDRIVKTSPNKRQASITNFIHTAPSKKMKVDESALQQHGCTAAACTGASDITLTCDDLAVIESFDWDDQI</sequence>
<dbReference type="PROSITE" id="PS51467">
    <property type="entry name" value="HARP"/>
    <property type="match status" value="1"/>
</dbReference>
<dbReference type="Pfam" id="PF07443">
    <property type="entry name" value="HARP"/>
    <property type="match status" value="1"/>
</dbReference>
<reference evidence="8" key="1">
    <citation type="journal article" date="2023" name="G3 (Bethesda)">
        <title>A reference genome for the long-term kleptoplast-retaining sea slug Elysia crispata morphotype clarki.</title>
        <authorList>
            <person name="Eastman K.E."/>
            <person name="Pendleton A.L."/>
            <person name="Shaikh M.A."/>
            <person name="Suttiyut T."/>
            <person name="Ogas R."/>
            <person name="Tomko P."/>
            <person name="Gavelis G."/>
            <person name="Widhalm J.R."/>
            <person name="Wisecaver J.H."/>
        </authorList>
    </citation>
    <scope>NUCLEOTIDE SEQUENCE</scope>
    <source>
        <strain evidence="8">ECLA1</strain>
    </source>
</reference>
<evidence type="ECO:0000313" key="8">
    <source>
        <dbReference type="EMBL" id="KAK3789022.1"/>
    </source>
</evidence>
<dbReference type="Proteomes" id="UP001283361">
    <property type="component" value="Unassembled WGS sequence"/>
</dbReference>
<dbReference type="FunFam" id="3.40.50.300:FF:003021">
    <property type="entry name" value="Uncharacterized protein (Fragment)"/>
    <property type="match status" value="1"/>
</dbReference>
<feature type="domain" description="HARP" evidence="7">
    <location>
        <begin position="118"/>
        <end position="190"/>
    </location>
</feature>
<dbReference type="Pfam" id="PF00271">
    <property type="entry name" value="Helicase_C"/>
    <property type="match status" value="1"/>
</dbReference>
<proteinExistence type="inferred from homology"/>
<evidence type="ECO:0000259" key="6">
    <source>
        <dbReference type="PROSITE" id="PS51194"/>
    </source>
</evidence>
<dbReference type="CDD" id="cd18793">
    <property type="entry name" value="SF2_C_SNF"/>
    <property type="match status" value="1"/>
</dbReference>
<dbReference type="InterPro" id="IPR038718">
    <property type="entry name" value="SNF2-like_sf"/>
</dbReference>
<dbReference type="InterPro" id="IPR014001">
    <property type="entry name" value="Helicase_ATP-bd"/>
</dbReference>
<dbReference type="Gene3D" id="3.40.50.300">
    <property type="entry name" value="P-loop containing nucleotide triphosphate hydrolases"/>
    <property type="match status" value="1"/>
</dbReference>
<organism evidence="8 9">
    <name type="scientific">Elysia crispata</name>
    <name type="common">lettuce slug</name>
    <dbReference type="NCBI Taxonomy" id="231223"/>
    <lineage>
        <taxon>Eukaryota</taxon>
        <taxon>Metazoa</taxon>
        <taxon>Spiralia</taxon>
        <taxon>Lophotrochozoa</taxon>
        <taxon>Mollusca</taxon>
        <taxon>Gastropoda</taxon>
        <taxon>Heterobranchia</taxon>
        <taxon>Euthyneura</taxon>
        <taxon>Panpulmonata</taxon>
        <taxon>Sacoglossa</taxon>
        <taxon>Placobranchoidea</taxon>
        <taxon>Plakobranchidae</taxon>
        <taxon>Elysia</taxon>
    </lineage>
</organism>
<accession>A0AAE1AJS3</accession>
<dbReference type="EMBL" id="JAWDGP010001700">
    <property type="protein sequence ID" value="KAK3789022.1"/>
    <property type="molecule type" value="Genomic_DNA"/>
</dbReference>
<dbReference type="GO" id="GO:0043596">
    <property type="term" value="C:nuclear replication fork"/>
    <property type="evidence" value="ECO:0007669"/>
    <property type="project" value="TreeGrafter"/>
</dbReference>
<dbReference type="SUPFAM" id="SSF52540">
    <property type="entry name" value="P-loop containing nucleoside triphosphate hydrolases"/>
    <property type="match status" value="2"/>
</dbReference>
<dbReference type="GO" id="GO:0016787">
    <property type="term" value="F:hydrolase activity"/>
    <property type="evidence" value="ECO:0007669"/>
    <property type="project" value="UniProtKB-KW"/>
</dbReference>
<dbReference type="CDD" id="cd18010">
    <property type="entry name" value="DEXHc_HARP_SMARCAL1"/>
    <property type="match status" value="1"/>
</dbReference>
<dbReference type="PROSITE" id="PS51192">
    <property type="entry name" value="HELICASE_ATP_BIND_1"/>
    <property type="match status" value="1"/>
</dbReference>
<evidence type="ECO:0000256" key="4">
    <source>
        <dbReference type="PROSITE-ProRule" id="PRU00800"/>
    </source>
</evidence>
<dbReference type="GO" id="GO:0005524">
    <property type="term" value="F:ATP binding"/>
    <property type="evidence" value="ECO:0007669"/>
    <property type="project" value="InterPro"/>
</dbReference>
<dbReference type="Gene3D" id="3.40.50.10810">
    <property type="entry name" value="Tandem AAA-ATPase domain"/>
    <property type="match status" value="1"/>
</dbReference>
<dbReference type="SMART" id="SM00487">
    <property type="entry name" value="DEXDc"/>
    <property type="match status" value="1"/>
</dbReference>
<evidence type="ECO:0000259" key="7">
    <source>
        <dbReference type="PROSITE" id="PS51467"/>
    </source>
</evidence>
<feature type="domain" description="Helicase ATP-binding" evidence="5">
    <location>
        <begin position="232"/>
        <end position="388"/>
    </location>
</feature>
<dbReference type="InterPro" id="IPR049730">
    <property type="entry name" value="SNF2/RAD54-like_C"/>
</dbReference>
<comment type="subcellular location">
    <subcellularLocation>
        <location evidence="1">Nucleus</location>
    </subcellularLocation>
</comment>
<protein>
    <recommendedName>
        <fullName evidence="10">SWI/SNF-related matrix-associated actin-dependent regulator of chromatin subfamily A-like protein 1</fullName>
    </recommendedName>
</protein>
<evidence type="ECO:0000256" key="1">
    <source>
        <dbReference type="ARBA" id="ARBA00004123"/>
    </source>
</evidence>
<dbReference type="GO" id="GO:0031297">
    <property type="term" value="P:replication fork processing"/>
    <property type="evidence" value="ECO:0007669"/>
    <property type="project" value="TreeGrafter"/>
</dbReference>
<keyword evidence="2" id="KW-0378">Hydrolase</keyword>
<evidence type="ECO:0000256" key="2">
    <source>
        <dbReference type="ARBA" id="ARBA00022801"/>
    </source>
</evidence>
<evidence type="ECO:0000313" key="9">
    <source>
        <dbReference type="Proteomes" id="UP001283361"/>
    </source>
</evidence>
<evidence type="ECO:0000259" key="5">
    <source>
        <dbReference type="PROSITE" id="PS51192"/>
    </source>
</evidence>
<comment type="caution">
    <text evidence="8">The sequence shown here is derived from an EMBL/GenBank/DDBJ whole genome shotgun (WGS) entry which is preliminary data.</text>
</comment>
<dbReference type="InterPro" id="IPR001650">
    <property type="entry name" value="Helicase_C-like"/>
</dbReference>
<dbReference type="AlphaFoldDB" id="A0AAE1AJS3"/>
<dbReference type="PANTHER" id="PTHR45766">
    <property type="entry name" value="DNA ANNEALING HELICASE AND ENDONUCLEASE ZRANB3 FAMILY MEMBER"/>
    <property type="match status" value="1"/>
</dbReference>
<feature type="domain" description="Helicase C-terminal" evidence="6">
    <location>
        <begin position="497"/>
        <end position="657"/>
    </location>
</feature>
<evidence type="ECO:0008006" key="10">
    <source>
        <dbReference type="Google" id="ProtNLM"/>
    </source>
</evidence>
<evidence type="ECO:0000256" key="3">
    <source>
        <dbReference type="ARBA" id="ARBA00023242"/>
    </source>
</evidence>
<dbReference type="InterPro" id="IPR000330">
    <property type="entry name" value="SNF2_N"/>
</dbReference>
<dbReference type="InterPro" id="IPR027417">
    <property type="entry name" value="P-loop_NTPase"/>
</dbReference>
<dbReference type="SMART" id="SM00490">
    <property type="entry name" value="HELICc"/>
    <property type="match status" value="1"/>
</dbReference>
<dbReference type="Pfam" id="PF00176">
    <property type="entry name" value="SNF2-rel_dom"/>
    <property type="match status" value="1"/>
</dbReference>
<comment type="similarity">
    <text evidence="4">Belongs to the SNF2/RAD54 helicase family. SMARCAL1 subfamily.</text>
</comment>
<keyword evidence="3" id="KW-0539">Nucleus</keyword>
<dbReference type="PANTHER" id="PTHR45766:SF6">
    <property type="entry name" value="SWI_SNF-RELATED MATRIX-ASSOCIATED ACTIN-DEPENDENT REGULATOR OF CHROMATIN SUBFAMILY A-LIKE PROTEIN 1"/>
    <property type="match status" value="1"/>
</dbReference>
<name>A0AAE1AJS3_9GAST</name>